<evidence type="ECO:0000313" key="4">
    <source>
        <dbReference type="Proteomes" id="UP001310387"/>
    </source>
</evidence>
<gene>
    <name evidence="3" type="ORF">V5O49_08550</name>
</gene>
<dbReference type="Proteomes" id="UP001310387">
    <property type="component" value="Unassembled WGS sequence"/>
</dbReference>
<reference evidence="3" key="2">
    <citation type="submission" date="2024-02" db="EMBL/GenBank/DDBJ databases">
        <authorList>
            <person name="Prathaban M."/>
            <person name="Mythili R."/>
            <person name="Sharmila Devi N."/>
            <person name="Sobanaa M."/>
            <person name="Prathiviraj R."/>
            <person name="Selvin J."/>
        </authorList>
    </citation>
    <scope>NUCLEOTIDE SEQUENCE</scope>
    <source>
        <strain evidence="3">MP1014</strain>
    </source>
</reference>
<dbReference type="RefSeq" id="WP_332901851.1">
    <property type="nucleotide sequence ID" value="NZ_JBAGLP010000117.1"/>
</dbReference>
<sequence length="119" mass="12426">MVRRVGRPGLIGTMARTAVIAGTANAVSRGMNNRADARATQQASAEAYNAQQAQLAQQQQMQQLLAQQAQQMQQAQPAAPSPSGTGSDTMSQLQQLGDMRSAGLLTDAEFAAAKAKILG</sequence>
<evidence type="ECO:0000256" key="1">
    <source>
        <dbReference type="SAM" id="MobiDB-lite"/>
    </source>
</evidence>
<comment type="caution">
    <text evidence="3">The sequence shown here is derived from an EMBL/GenBank/DDBJ whole genome shotgun (WGS) entry which is preliminary data.</text>
</comment>
<keyword evidence="4" id="KW-1185">Reference proteome</keyword>
<name>A0ABU7Z7C4_9MICO</name>
<organism evidence="3 4">
    <name type="scientific">Isoptericola haloaureus</name>
    <dbReference type="NCBI Taxonomy" id="1542902"/>
    <lineage>
        <taxon>Bacteria</taxon>
        <taxon>Bacillati</taxon>
        <taxon>Actinomycetota</taxon>
        <taxon>Actinomycetes</taxon>
        <taxon>Micrococcales</taxon>
        <taxon>Promicromonosporaceae</taxon>
        <taxon>Isoptericola</taxon>
    </lineage>
</organism>
<reference evidence="3" key="1">
    <citation type="journal article" date="2024" name="Antonie Van Leeuwenhoek">
        <title>Isoptericola haloaureus sp. nov., a dimorphic actinobacterium isolated from mangrove sediments of southeast India, implicating biosaline agricultural significance through nitrogen fixation and salt tolerance genes.</title>
        <authorList>
            <person name="Prathaban M."/>
            <person name="Prathiviraj R."/>
            <person name="Ravichandran M."/>
            <person name="Natarajan S.D."/>
            <person name="Sobanaa M."/>
            <person name="Hari Krishna Kumar S."/>
            <person name="Chandrasekar V."/>
            <person name="Selvin J."/>
        </authorList>
    </citation>
    <scope>NUCLEOTIDE SEQUENCE</scope>
    <source>
        <strain evidence="3">MP1014</strain>
    </source>
</reference>
<evidence type="ECO:0000313" key="3">
    <source>
        <dbReference type="EMBL" id="MEG3615170.1"/>
    </source>
</evidence>
<dbReference type="Pfam" id="PF09851">
    <property type="entry name" value="SHOCT"/>
    <property type="match status" value="1"/>
</dbReference>
<feature type="domain" description="SHOCT" evidence="2">
    <location>
        <begin position="91"/>
        <end position="118"/>
    </location>
</feature>
<feature type="region of interest" description="Disordered" evidence="1">
    <location>
        <begin position="62"/>
        <end position="98"/>
    </location>
</feature>
<protein>
    <submittedName>
        <fullName evidence="3">SHOCT domain-containing protein</fullName>
    </submittedName>
</protein>
<dbReference type="InterPro" id="IPR018649">
    <property type="entry name" value="SHOCT"/>
</dbReference>
<proteinExistence type="predicted"/>
<dbReference type="EMBL" id="JBAGLP010000117">
    <property type="protein sequence ID" value="MEG3615170.1"/>
    <property type="molecule type" value="Genomic_DNA"/>
</dbReference>
<feature type="compositionally biased region" description="Polar residues" evidence="1">
    <location>
        <begin position="82"/>
        <end position="95"/>
    </location>
</feature>
<feature type="compositionally biased region" description="Low complexity" evidence="1">
    <location>
        <begin position="62"/>
        <end position="78"/>
    </location>
</feature>
<accession>A0ABU7Z7C4</accession>
<evidence type="ECO:0000259" key="2">
    <source>
        <dbReference type="Pfam" id="PF09851"/>
    </source>
</evidence>